<comment type="caution">
    <text evidence="2">The sequence shown here is derived from an EMBL/GenBank/DDBJ whole genome shotgun (WGS) entry which is preliminary data.</text>
</comment>
<dbReference type="Proteomes" id="UP000242715">
    <property type="component" value="Unassembled WGS sequence"/>
</dbReference>
<dbReference type="EMBL" id="BCLP01043331">
    <property type="protein sequence ID" value="GAU10488.1"/>
    <property type="molecule type" value="Genomic_DNA"/>
</dbReference>
<dbReference type="InterPro" id="IPR025476">
    <property type="entry name" value="Helitron_helicase-like"/>
</dbReference>
<dbReference type="OrthoDB" id="1900198at2759"/>
<organism evidence="2 3">
    <name type="scientific">Trifolium subterraneum</name>
    <name type="common">Subterranean clover</name>
    <dbReference type="NCBI Taxonomy" id="3900"/>
    <lineage>
        <taxon>Eukaryota</taxon>
        <taxon>Viridiplantae</taxon>
        <taxon>Streptophyta</taxon>
        <taxon>Embryophyta</taxon>
        <taxon>Tracheophyta</taxon>
        <taxon>Spermatophyta</taxon>
        <taxon>Magnoliopsida</taxon>
        <taxon>eudicotyledons</taxon>
        <taxon>Gunneridae</taxon>
        <taxon>Pentapetalae</taxon>
        <taxon>rosids</taxon>
        <taxon>fabids</taxon>
        <taxon>Fabales</taxon>
        <taxon>Fabaceae</taxon>
        <taxon>Papilionoideae</taxon>
        <taxon>50 kb inversion clade</taxon>
        <taxon>NPAAA clade</taxon>
        <taxon>Hologalegina</taxon>
        <taxon>IRL clade</taxon>
        <taxon>Trifolieae</taxon>
        <taxon>Trifolium</taxon>
    </lineage>
</organism>
<protein>
    <recommendedName>
        <fullName evidence="1">Helitron helicase-like domain-containing protein</fullName>
    </recommendedName>
</protein>
<sequence>MTCRAYYSYMLQIRPNDRSVLLKSGRLLQQYVVDNYVKIETGILRWVRTHQANIRSEVYQGLQDALHDGENNADNVGQRTILPSCFIGGKRDMAQRYQDGMAIVLKDDNDDKLREPEDYDRVVRAEIPKVNCEPQLHDAVLKHMIHGPCGKLNIKSPCMKDGQCKKGYPKNFIEDTRQGNDSYPEYR</sequence>
<dbReference type="Pfam" id="PF14214">
    <property type="entry name" value="Helitron_like_N"/>
    <property type="match status" value="1"/>
</dbReference>
<accession>A0A1B5Z8Q0</accession>
<dbReference type="AlphaFoldDB" id="A0A1B5Z8Q0"/>
<keyword evidence="3" id="KW-1185">Reference proteome</keyword>
<evidence type="ECO:0000313" key="2">
    <source>
        <dbReference type="EMBL" id="GAU10488.1"/>
    </source>
</evidence>
<proteinExistence type="predicted"/>
<dbReference type="PANTHER" id="PTHR45786:SF80">
    <property type="entry name" value="HELITRON HELICASE-LIKE DOMAIN-CONTAINING PROTEIN"/>
    <property type="match status" value="1"/>
</dbReference>
<gene>
    <name evidence="2" type="ORF">TSUD_419340</name>
</gene>
<evidence type="ECO:0000259" key="1">
    <source>
        <dbReference type="Pfam" id="PF14214"/>
    </source>
</evidence>
<reference evidence="3" key="1">
    <citation type="journal article" date="2017" name="Front. Plant Sci.">
        <title>Climate Clever Clovers: New Paradigm to Reduce the Environmental Footprint of Ruminants by Breeding Low Methanogenic Forages Utilizing Haplotype Variation.</title>
        <authorList>
            <person name="Kaur P."/>
            <person name="Appels R."/>
            <person name="Bayer P.E."/>
            <person name="Keeble-Gagnere G."/>
            <person name="Wang J."/>
            <person name="Hirakawa H."/>
            <person name="Shirasawa K."/>
            <person name="Vercoe P."/>
            <person name="Stefanova K."/>
            <person name="Durmic Z."/>
            <person name="Nichols P."/>
            <person name="Revell C."/>
            <person name="Isobe S.N."/>
            <person name="Edwards D."/>
            <person name="Erskine W."/>
        </authorList>
    </citation>
    <scope>NUCLEOTIDE SEQUENCE [LARGE SCALE GENOMIC DNA]</scope>
    <source>
        <strain evidence="3">cv. Daliak</strain>
    </source>
</reference>
<evidence type="ECO:0000313" key="3">
    <source>
        <dbReference type="Proteomes" id="UP000242715"/>
    </source>
</evidence>
<feature type="domain" description="Helitron helicase-like" evidence="1">
    <location>
        <begin position="6"/>
        <end position="105"/>
    </location>
</feature>
<name>A0A1B5Z8Q0_TRISU</name>
<dbReference type="PANTHER" id="PTHR45786">
    <property type="entry name" value="DNA BINDING PROTEIN-LIKE"/>
    <property type="match status" value="1"/>
</dbReference>